<dbReference type="STRING" id="1182545.A0A072NU94"/>
<reference evidence="2 3" key="1">
    <citation type="submission" date="2013-03" db="EMBL/GenBank/DDBJ databases">
        <title>The Genome Sequence of Exophiala aquamarina CBS 119918.</title>
        <authorList>
            <consortium name="The Broad Institute Genomics Platform"/>
            <person name="Cuomo C."/>
            <person name="de Hoog S."/>
            <person name="Gorbushina A."/>
            <person name="Walker B."/>
            <person name="Young S.K."/>
            <person name="Zeng Q."/>
            <person name="Gargeya S."/>
            <person name="Fitzgerald M."/>
            <person name="Haas B."/>
            <person name="Abouelleil A."/>
            <person name="Allen A.W."/>
            <person name="Alvarado L."/>
            <person name="Arachchi H.M."/>
            <person name="Berlin A.M."/>
            <person name="Chapman S.B."/>
            <person name="Gainer-Dewar J."/>
            <person name="Goldberg J."/>
            <person name="Griggs A."/>
            <person name="Gujja S."/>
            <person name="Hansen M."/>
            <person name="Howarth C."/>
            <person name="Imamovic A."/>
            <person name="Ireland A."/>
            <person name="Larimer J."/>
            <person name="McCowan C."/>
            <person name="Murphy C."/>
            <person name="Pearson M."/>
            <person name="Poon T.W."/>
            <person name="Priest M."/>
            <person name="Roberts A."/>
            <person name="Saif S."/>
            <person name="Shea T."/>
            <person name="Sisk P."/>
            <person name="Sykes S."/>
            <person name="Wortman J."/>
            <person name="Nusbaum C."/>
            <person name="Birren B."/>
        </authorList>
    </citation>
    <scope>NUCLEOTIDE SEQUENCE [LARGE SCALE GENOMIC DNA]</scope>
    <source>
        <strain evidence="2 3">CBS 119918</strain>
    </source>
</reference>
<dbReference type="SUPFAM" id="SSF53474">
    <property type="entry name" value="alpha/beta-Hydrolases"/>
    <property type="match status" value="1"/>
</dbReference>
<sequence>PLDPHLVPQLSPQYVKHYNEHIRHQVPIHRRPPTASRPVPPPSPIHWDIAPISVSKCKDVSVERKESQGSALQIRYFVPFGDRPPPGWPVVIYFHGGGWMLGDLDSENPLCTRLCMEANAVVIMTEYRLAPAHPHPAAIEDSLETLLWVKSQKDCGLHLDLTKVVVGGQSAGANIAAVAVH</sequence>
<dbReference type="Proteomes" id="UP000027920">
    <property type="component" value="Unassembled WGS sequence"/>
</dbReference>
<name>A0A072NU94_9EURO</name>
<feature type="domain" description="Alpha/beta hydrolase fold-3" evidence="1">
    <location>
        <begin position="91"/>
        <end position="180"/>
    </location>
</feature>
<dbReference type="AlphaFoldDB" id="A0A072NU94"/>
<proteinExistence type="predicted"/>
<dbReference type="Pfam" id="PF07859">
    <property type="entry name" value="Abhydrolase_3"/>
    <property type="match status" value="1"/>
</dbReference>
<dbReference type="EMBL" id="AMGV01000041">
    <property type="protein sequence ID" value="KEF50937.1"/>
    <property type="molecule type" value="Genomic_DNA"/>
</dbReference>
<dbReference type="VEuPathDB" id="FungiDB:A1O9_12999"/>
<dbReference type="PANTHER" id="PTHR23024">
    <property type="entry name" value="ARYLACETAMIDE DEACETYLASE"/>
    <property type="match status" value="1"/>
</dbReference>
<dbReference type="OrthoDB" id="408631at2759"/>
<dbReference type="PANTHER" id="PTHR23024:SF557">
    <property type="entry name" value="AB HYDROLASE SUPERFAMILY PROTEIN C1039.03"/>
    <property type="match status" value="1"/>
</dbReference>
<dbReference type="InterPro" id="IPR029058">
    <property type="entry name" value="AB_hydrolase_fold"/>
</dbReference>
<keyword evidence="3" id="KW-1185">Reference proteome</keyword>
<feature type="non-terminal residue" evidence="2">
    <location>
        <position position="1"/>
    </location>
</feature>
<protein>
    <recommendedName>
        <fullName evidence="1">Alpha/beta hydrolase fold-3 domain-containing protein</fullName>
    </recommendedName>
</protein>
<evidence type="ECO:0000313" key="2">
    <source>
        <dbReference type="EMBL" id="KEF50937.1"/>
    </source>
</evidence>
<accession>A0A072NU94</accession>
<dbReference type="Gene3D" id="3.40.50.1820">
    <property type="entry name" value="alpha/beta hydrolase"/>
    <property type="match status" value="1"/>
</dbReference>
<dbReference type="GeneID" id="25287892"/>
<dbReference type="GO" id="GO:0016787">
    <property type="term" value="F:hydrolase activity"/>
    <property type="evidence" value="ECO:0007669"/>
    <property type="project" value="InterPro"/>
</dbReference>
<dbReference type="InterPro" id="IPR050466">
    <property type="entry name" value="Carboxylest/Gibb_receptor"/>
</dbReference>
<comment type="caution">
    <text evidence="2">The sequence shown here is derived from an EMBL/GenBank/DDBJ whole genome shotgun (WGS) entry which is preliminary data.</text>
</comment>
<dbReference type="RefSeq" id="XP_013253527.1">
    <property type="nucleotide sequence ID" value="XM_013398073.1"/>
</dbReference>
<evidence type="ECO:0000313" key="3">
    <source>
        <dbReference type="Proteomes" id="UP000027920"/>
    </source>
</evidence>
<dbReference type="HOGENOM" id="CLU_1526198_0_0_1"/>
<evidence type="ECO:0000259" key="1">
    <source>
        <dbReference type="Pfam" id="PF07859"/>
    </source>
</evidence>
<gene>
    <name evidence="2" type="ORF">A1O9_12999</name>
</gene>
<feature type="non-terminal residue" evidence="2">
    <location>
        <position position="181"/>
    </location>
</feature>
<organism evidence="2 3">
    <name type="scientific">Exophiala aquamarina CBS 119918</name>
    <dbReference type="NCBI Taxonomy" id="1182545"/>
    <lineage>
        <taxon>Eukaryota</taxon>
        <taxon>Fungi</taxon>
        <taxon>Dikarya</taxon>
        <taxon>Ascomycota</taxon>
        <taxon>Pezizomycotina</taxon>
        <taxon>Eurotiomycetes</taxon>
        <taxon>Chaetothyriomycetidae</taxon>
        <taxon>Chaetothyriales</taxon>
        <taxon>Herpotrichiellaceae</taxon>
        <taxon>Exophiala</taxon>
    </lineage>
</organism>
<dbReference type="InterPro" id="IPR013094">
    <property type="entry name" value="AB_hydrolase_3"/>
</dbReference>